<evidence type="ECO:0000313" key="3">
    <source>
        <dbReference type="Proteomes" id="UP000033140"/>
    </source>
</evidence>
<reference evidence="2 3" key="3">
    <citation type="journal article" date="2015" name="Genome Announc.">
        <title>Draft Genome Sequence of the Archiascomycetous Yeast Saitoella complicata.</title>
        <authorList>
            <person name="Yamauchi K."/>
            <person name="Kondo S."/>
            <person name="Hamamoto M."/>
            <person name="Takahashi Y."/>
            <person name="Ogura Y."/>
            <person name="Hayashi T."/>
            <person name="Nishida H."/>
        </authorList>
    </citation>
    <scope>NUCLEOTIDE SEQUENCE [LARGE SCALE GENOMIC DNA]</scope>
    <source>
        <strain evidence="2 3">NRRL Y-17804</strain>
    </source>
</reference>
<protein>
    <submittedName>
        <fullName evidence="2">Uncharacterized protein</fullName>
    </submittedName>
</protein>
<comment type="caution">
    <text evidence="2">The sequence shown here is derived from an EMBL/GenBank/DDBJ whole genome shotgun (WGS) entry which is preliminary data.</text>
</comment>
<gene>
    <name evidence="2" type="ORF">G7K_4290-t1</name>
</gene>
<evidence type="ECO:0000256" key="1">
    <source>
        <dbReference type="SAM" id="MobiDB-lite"/>
    </source>
</evidence>
<feature type="compositionally biased region" description="Basic and acidic residues" evidence="1">
    <location>
        <begin position="93"/>
        <end position="107"/>
    </location>
</feature>
<reference evidence="2 3" key="1">
    <citation type="journal article" date="2011" name="J. Gen. Appl. Microbiol.">
        <title>Draft genome sequencing of the enigmatic yeast Saitoella complicata.</title>
        <authorList>
            <person name="Nishida H."/>
            <person name="Hamamoto M."/>
            <person name="Sugiyama J."/>
        </authorList>
    </citation>
    <scope>NUCLEOTIDE SEQUENCE [LARGE SCALE GENOMIC DNA]</scope>
    <source>
        <strain evidence="2 3">NRRL Y-17804</strain>
    </source>
</reference>
<proteinExistence type="predicted"/>
<name>A0A0E9NKD7_SAICN</name>
<dbReference type="AlphaFoldDB" id="A0A0E9NKD7"/>
<organism evidence="2 3">
    <name type="scientific">Saitoella complicata (strain BCRC 22490 / CBS 7301 / JCM 7358 / NBRC 10748 / NRRL Y-17804)</name>
    <dbReference type="NCBI Taxonomy" id="698492"/>
    <lineage>
        <taxon>Eukaryota</taxon>
        <taxon>Fungi</taxon>
        <taxon>Dikarya</taxon>
        <taxon>Ascomycota</taxon>
        <taxon>Taphrinomycotina</taxon>
        <taxon>Taphrinomycotina incertae sedis</taxon>
        <taxon>Saitoella</taxon>
    </lineage>
</organism>
<dbReference type="OMA" id="PPKETFN"/>
<accession>A0A0E9NKD7</accession>
<evidence type="ECO:0000313" key="2">
    <source>
        <dbReference type="EMBL" id="GAO50156.1"/>
    </source>
</evidence>
<reference evidence="2 3" key="2">
    <citation type="journal article" date="2014" name="J. Gen. Appl. Microbiol.">
        <title>The early diverging ascomycetous budding yeast Saitoella complicata has three histone deacetylases belonging to the Clr6, Hos2, and Rpd3 lineages.</title>
        <authorList>
            <person name="Nishida H."/>
            <person name="Matsumoto T."/>
            <person name="Kondo S."/>
            <person name="Hamamoto M."/>
            <person name="Yoshikawa H."/>
        </authorList>
    </citation>
    <scope>NUCLEOTIDE SEQUENCE [LARGE SCALE GENOMIC DNA]</scope>
    <source>
        <strain evidence="2 3">NRRL Y-17804</strain>
    </source>
</reference>
<keyword evidence="3" id="KW-1185">Reference proteome</keyword>
<feature type="compositionally biased region" description="Basic residues" evidence="1">
    <location>
        <begin position="166"/>
        <end position="175"/>
    </location>
</feature>
<dbReference type="Proteomes" id="UP000033140">
    <property type="component" value="Unassembled WGS sequence"/>
</dbReference>
<feature type="region of interest" description="Disordered" evidence="1">
    <location>
        <begin position="32"/>
        <end position="185"/>
    </location>
</feature>
<feature type="compositionally biased region" description="Low complexity" evidence="1">
    <location>
        <begin position="176"/>
        <end position="185"/>
    </location>
</feature>
<dbReference type="EMBL" id="BACD03000030">
    <property type="protein sequence ID" value="GAO50156.1"/>
    <property type="molecule type" value="Genomic_DNA"/>
</dbReference>
<sequence length="185" mass="19955">MATARKQSSNTAEIQAKLDHSAAAVRKLVSSWLPEESGESGKVDENEDDDSLLVPRPPRLGLGASSAEMNKKNTPMDATAKLKRKLLGRQPPRRTEAKLTTTARKEESSDDEEEGRGSIGKKRKAVPAPVGEKLQADASDSESEEKEGGSKMGGFSFDSYKQEKSKKAKKKKRNKQATAAANGGQ</sequence>